<dbReference type="PANTHER" id="PTHR11439">
    <property type="entry name" value="GAG-POL-RELATED RETROTRANSPOSON"/>
    <property type="match status" value="1"/>
</dbReference>
<gene>
    <name evidence="1" type="primary">RE1_1771</name>
    <name evidence="1" type="ORF">CK203_054688</name>
</gene>
<protein>
    <submittedName>
        <fullName evidence="1">Retrovirus-related Pol polyprotein from transposon RE1</fullName>
    </submittedName>
</protein>
<evidence type="ECO:0000313" key="2">
    <source>
        <dbReference type="Proteomes" id="UP000288805"/>
    </source>
</evidence>
<comment type="caution">
    <text evidence="1">The sequence shown here is derived from an EMBL/GenBank/DDBJ whole genome shotgun (WGS) entry which is preliminary data.</text>
</comment>
<dbReference type="EMBL" id="QGNW01000299">
    <property type="protein sequence ID" value="RVW78227.1"/>
    <property type="molecule type" value="Genomic_DNA"/>
</dbReference>
<dbReference type="SUPFAM" id="SSF56672">
    <property type="entry name" value="DNA/RNA polymerases"/>
    <property type="match status" value="1"/>
</dbReference>
<accession>A0A438H1S6</accession>
<proteinExistence type="predicted"/>
<dbReference type="InterPro" id="IPR043502">
    <property type="entry name" value="DNA/RNA_pol_sf"/>
</dbReference>
<organism evidence="1 2">
    <name type="scientific">Vitis vinifera</name>
    <name type="common">Grape</name>
    <dbReference type="NCBI Taxonomy" id="29760"/>
    <lineage>
        <taxon>Eukaryota</taxon>
        <taxon>Viridiplantae</taxon>
        <taxon>Streptophyta</taxon>
        <taxon>Embryophyta</taxon>
        <taxon>Tracheophyta</taxon>
        <taxon>Spermatophyta</taxon>
        <taxon>Magnoliopsida</taxon>
        <taxon>eudicotyledons</taxon>
        <taxon>Gunneridae</taxon>
        <taxon>Pentapetalae</taxon>
        <taxon>rosids</taxon>
        <taxon>Vitales</taxon>
        <taxon>Vitaceae</taxon>
        <taxon>Viteae</taxon>
        <taxon>Vitis</taxon>
    </lineage>
</organism>
<dbReference type="PANTHER" id="PTHR11439:SF517">
    <property type="entry name" value="CYSTEINE-RICH RLK (RECEPTOR-LIKE PROTEIN KINASE) 8"/>
    <property type="match status" value="1"/>
</dbReference>
<name>A0A438H1S6_VITVI</name>
<sequence>MDGAKDVTTPLSTSVSLQLADGLPSVDSIEYRRVVGALQYLSLTRPDISFVVNKLSQFMHCPTQTHWTATKRLLRYLKNTVFHGINIRKTSSPTFTCFSDADWAGSLDDRKSTSAYVLFLGHTPISWSSKKQRAIARSSTEVEHKALATAAAESMLLLSLFQEMKFTLPQPPLLLCDNLGATQLSFNPVQHSRMKHIQIDIHFVRDLVEKNFLMFGMFSLMTSSLIYSQSHFPDKGQTIYGTRSDYPMVARSCRDVSRKLIISNKCQLKSSCHHEH</sequence>
<dbReference type="CDD" id="cd09272">
    <property type="entry name" value="RNase_HI_RT_Ty1"/>
    <property type="match status" value="1"/>
</dbReference>
<dbReference type="Proteomes" id="UP000288805">
    <property type="component" value="Unassembled WGS sequence"/>
</dbReference>
<evidence type="ECO:0000313" key="1">
    <source>
        <dbReference type="EMBL" id="RVW78227.1"/>
    </source>
</evidence>
<reference evidence="1 2" key="1">
    <citation type="journal article" date="2018" name="PLoS Genet.">
        <title>Population sequencing reveals clonal diversity and ancestral inbreeding in the grapevine cultivar Chardonnay.</title>
        <authorList>
            <person name="Roach M.J."/>
            <person name="Johnson D.L."/>
            <person name="Bohlmann J."/>
            <person name="van Vuuren H.J."/>
            <person name="Jones S.J."/>
            <person name="Pretorius I.S."/>
            <person name="Schmidt S.A."/>
            <person name="Borneman A.R."/>
        </authorList>
    </citation>
    <scope>NUCLEOTIDE SEQUENCE [LARGE SCALE GENOMIC DNA]</scope>
    <source>
        <strain evidence="2">cv. Chardonnay</strain>
        <tissue evidence="1">Leaf</tissue>
    </source>
</reference>
<dbReference type="AlphaFoldDB" id="A0A438H1S6"/>